<dbReference type="EMBL" id="GBXM01098535">
    <property type="protein sequence ID" value="JAH10042.1"/>
    <property type="molecule type" value="Transcribed_RNA"/>
</dbReference>
<accession>A0A0E9SY05</accession>
<dbReference type="AlphaFoldDB" id="A0A0E9SY05"/>
<reference evidence="1" key="2">
    <citation type="journal article" date="2015" name="Fish Shellfish Immunol.">
        <title>Early steps in the European eel (Anguilla anguilla)-Vibrio vulnificus interaction in the gills: Role of the RtxA13 toxin.</title>
        <authorList>
            <person name="Callol A."/>
            <person name="Pajuelo D."/>
            <person name="Ebbesson L."/>
            <person name="Teles M."/>
            <person name="MacKenzie S."/>
            <person name="Amaro C."/>
        </authorList>
    </citation>
    <scope>NUCLEOTIDE SEQUENCE</scope>
</reference>
<evidence type="ECO:0000313" key="1">
    <source>
        <dbReference type="EMBL" id="JAH46147.1"/>
    </source>
</evidence>
<proteinExistence type="predicted"/>
<organism evidence="1">
    <name type="scientific">Anguilla anguilla</name>
    <name type="common">European freshwater eel</name>
    <name type="synonym">Muraena anguilla</name>
    <dbReference type="NCBI Taxonomy" id="7936"/>
    <lineage>
        <taxon>Eukaryota</taxon>
        <taxon>Metazoa</taxon>
        <taxon>Chordata</taxon>
        <taxon>Craniata</taxon>
        <taxon>Vertebrata</taxon>
        <taxon>Euteleostomi</taxon>
        <taxon>Actinopterygii</taxon>
        <taxon>Neopterygii</taxon>
        <taxon>Teleostei</taxon>
        <taxon>Anguilliformes</taxon>
        <taxon>Anguillidae</taxon>
        <taxon>Anguilla</taxon>
    </lineage>
</organism>
<dbReference type="EMBL" id="GBXM01062430">
    <property type="protein sequence ID" value="JAH46147.1"/>
    <property type="molecule type" value="Transcribed_RNA"/>
</dbReference>
<reference evidence="1" key="1">
    <citation type="submission" date="2014-11" db="EMBL/GenBank/DDBJ databases">
        <authorList>
            <person name="Amaro Gonzalez C."/>
        </authorList>
    </citation>
    <scope>NUCLEOTIDE SEQUENCE</scope>
</reference>
<name>A0A0E9SY05_ANGAN</name>
<protein>
    <submittedName>
        <fullName evidence="1">Uncharacterized protein</fullName>
    </submittedName>
</protein>
<sequence length="24" mass="2817">MLNSDWSLQAFCSQIFLYNGRCYG</sequence>